<dbReference type="GO" id="GO:0006310">
    <property type="term" value="P:DNA recombination"/>
    <property type="evidence" value="ECO:0007669"/>
    <property type="project" value="InterPro"/>
</dbReference>
<evidence type="ECO:0000313" key="1">
    <source>
        <dbReference type="EMBL" id="UAW01146.1"/>
    </source>
</evidence>
<proteinExistence type="predicted"/>
<accession>A0AAE8XFE8</accession>
<sequence>MIKFDVPLYVEKNKKGDKWWLNLNNYRNTHYQTLNNVKKKFKEVITDKVLTLNLIQEPIKVTYTVYPPTKRLFDMDNMAVLSKFTGDAIVELGRLEDDNYKWIPEVVFKFGSVDKDNPRCEVEIERINQ</sequence>
<dbReference type="Pfam" id="PF05866">
    <property type="entry name" value="RusA"/>
    <property type="match status" value="1"/>
</dbReference>
<dbReference type="RefSeq" id="YP_010657581.1">
    <property type="nucleotide sequence ID" value="NC_070848.1"/>
</dbReference>
<dbReference type="InterPro" id="IPR036614">
    <property type="entry name" value="RusA-like_sf"/>
</dbReference>
<protein>
    <submittedName>
        <fullName evidence="1">Uncharacterized protein</fullName>
    </submittedName>
</protein>
<dbReference type="Gene3D" id="3.30.1330.70">
    <property type="entry name" value="Holliday junction resolvase RusA"/>
    <property type="match status" value="1"/>
</dbReference>
<name>A0AAE8XFE8_9CAUD</name>
<dbReference type="InterPro" id="IPR008822">
    <property type="entry name" value="Endonuclease_RusA-like"/>
</dbReference>
<keyword evidence="2" id="KW-1185">Reference proteome</keyword>
<dbReference type="KEGG" id="vg:77933500"/>
<dbReference type="GeneID" id="77933500"/>
<dbReference type="GO" id="GO:0000287">
    <property type="term" value="F:magnesium ion binding"/>
    <property type="evidence" value="ECO:0007669"/>
    <property type="project" value="InterPro"/>
</dbReference>
<organism evidence="1 2">
    <name type="scientific">Vibrio phage BUCT194</name>
    <dbReference type="NCBI Taxonomy" id="2859072"/>
    <lineage>
        <taxon>Viruses</taxon>
        <taxon>Duplodnaviria</taxon>
        <taxon>Heunggongvirae</taxon>
        <taxon>Uroviricota</taxon>
        <taxon>Caudoviricetes</taxon>
        <taxon>Schitoviridae</taxon>
        <taxon>Varunavirus</taxon>
        <taxon>Varunavirus BUCT194</taxon>
    </lineage>
</organism>
<dbReference type="EMBL" id="MZ447858">
    <property type="protein sequence ID" value="UAW01146.1"/>
    <property type="molecule type" value="Genomic_DNA"/>
</dbReference>
<evidence type="ECO:0000313" key="2">
    <source>
        <dbReference type="Proteomes" id="UP000828026"/>
    </source>
</evidence>
<reference evidence="1 2" key="1">
    <citation type="submission" date="2021-06" db="EMBL/GenBank/DDBJ databases">
        <authorList>
            <person name="Chen R."/>
            <person name="Qin H."/>
            <person name="He S."/>
            <person name="Han P."/>
            <person name="Xu F."/>
            <person name="Sun H."/>
            <person name="Fan H."/>
            <person name="Tong Y."/>
        </authorList>
    </citation>
    <scope>NUCLEOTIDE SEQUENCE [LARGE SCALE GENOMIC DNA]</scope>
</reference>
<dbReference type="SUPFAM" id="SSF103084">
    <property type="entry name" value="Holliday junction resolvase RusA"/>
    <property type="match status" value="1"/>
</dbReference>
<dbReference type="GO" id="GO:0006281">
    <property type="term" value="P:DNA repair"/>
    <property type="evidence" value="ECO:0007669"/>
    <property type="project" value="InterPro"/>
</dbReference>
<dbReference type="Proteomes" id="UP000828026">
    <property type="component" value="Segment"/>
</dbReference>